<accession>A0A1W6JKW3</accession>
<evidence type="ECO:0000313" key="2">
    <source>
        <dbReference type="Proteomes" id="UP000224755"/>
    </source>
</evidence>
<dbReference type="Proteomes" id="UP000224755">
    <property type="component" value="Segment"/>
</dbReference>
<protein>
    <submittedName>
        <fullName evidence="1">Uncharacterized protein</fullName>
    </submittedName>
</protein>
<reference evidence="1 2" key="1">
    <citation type="journal article" date="2017" name="Viruses">
        <title>Phage Biodiversity in Artisanal Cheese Wheys Reflects the Complexity of the Fermentation Process.</title>
        <authorList>
            <person name="Mahony J."/>
            <person name="Moscarelli A."/>
            <person name="Kelleher P."/>
            <person name="Lugli G.A."/>
            <person name="Ventura M."/>
            <person name="Settanni L."/>
            <person name="van Sinderen D."/>
        </authorList>
    </citation>
    <scope>NUCLEOTIDE SEQUENCE [LARGE SCALE GENOMIC DNA]</scope>
</reference>
<evidence type="ECO:0000313" key="1">
    <source>
        <dbReference type="EMBL" id="ARM66881.1"/>
    </source>
</evidence>
<name>A0A1W6JKW3_9CAUD</name>
<sequence length="168" mass="19965">MKYIKFVKWEDGGVTHTTYNFSIERIIDIMKNDLNYDIVVSTWLEDENGKELAYFDKHTKIIKEGENMKKGTKEEVFKNINRRLLVQRGDIKAVLDLLEEEEYIKFKKEPKEPNGYKVFVKTVITYEGVKDLYYVTDSIYTDNIDEAKLFDLNEEKDGYAYEIVKEEE</sequence>
<gene>
    <name evidence="1" type="ORF">AM5_028</name>
</gene>
<dbReference type="EMBL" id="KY554772">
    <property type="protein sequence ID" value="ARM66881.1"/>
    <property type="molecule type" value="Genomic_DNA"/>
</dbReference>
<proteinExistence type="predicted"/>
<organism evidence="1 2">
    <name type="scientific">Lactococcus phage AM5</name>
    <dbReference type="NCBI Taxonomy" id="1965473"/>
    <lineage>
        <taxon>Viruses</taxon>
        <taxon>Duplodnaviria</taxon>
        <taxon>Heunggongvirae</taxon>
        <taxon>Uroviricota</taxon>
        <taxon>Caudoviricetes</taxon>
        <taxon>Audreyjarvisvirus</taxon>
        <taxon>Audreyjarvisvirus AM4</taxon>
    </lineage>
</organism>